<reference evidence="2" key="1">
    <citation type="journal article" date="2019" name="Int. J. Syst. Evol. Microbiol.">
        <title>The Global Catalogue of Microorganisms (GCM) 10K type strain sequencing project: providing services to taxonomists for standard genome sequencing and annotation.</title>
        <authorList>
            <consortium name="The Broad Institute Genomics Platform"/>
            <consortium name="The Broad Institute Genome Sequencing Center for Infectious Disease"/>
            <person name="Wu L."/>
            <person name="Ma J."/>
        </authorList>
    </citation>
    <scope>NUCLEOTIDE SEQUENCE [LARGE SCALE GENOMIC DNA]</scope>
    <source>
        <strain evidence="2">CCUG 49560</strain>
    </source>
</reference>
<protein>
    <recommendedName>
        <fullName evidence="3">PE domain-containing protein</fullName>
    </recommendedName>
</protein>
<name>A0ABV9E598_9ACTN</name>
<evidence type="ECO:0008006" key="3">
    <source>
        <dbReference type="Google" id="ProtNLM"/>
    </source>
</evidence>
<proteinExistence type="predicted"/>
<dbReference type="EMBL" id="JBHSFN010000001">
    <property type="protein sequence ID" value="MFC4584687.1"/>
    <property type="molecule type" value="Genomic_DNA"/>
</dbReference>
<evidence type="ECO:0000313" key="2">
    <source>
        <dbReference type="Proteomes" id="UP001595891"/>
    </source>
</evidence>
<evidence type="ECO:0000313" key="1">
    <source>
        <dbReference type="EMBL" id="MFC4584687.1"/>
    </source>
</evidence>
<gene>
    <name evidence="1" type="ORF">ACFO8L_01285</name>
</gene>
<dbReference type="Proteomes" id="UP001595891">
    <property type="component" value="Unassembled WGS sequence"/>
</dbReference>
<keyword evidence="2" id="KW-1185">Reference proteome</keyword>
<comment type="caution">
    <text evidence="1">The sequence shown here is derived from an EMBL/GenBank/DDBJ whole genome shotgun (WGS) entry which is preliminary data.</text>
</comment>
<sequence length="131" mass="14035">MGNNNGNGRSGFAYDGFQLDKGWPGLDVGEGIDVHHDRVKNLLKALEEDVERLKGVNAGTVAHLRVNGRVTPAHLGDWDAAQQLAAVFSQGHTSLTMSYEKLITQYEAAITVIKASFLNIGKADSASDVGK</sequence>
<accession>A0ABV9E598</accession>
<organism evidence="1 2">
    <name type="scientific">Sphaerisporangium corydalis</name>
    <dbReference type="NCBI Taxonomy" id="1441875"/>
    <lineage>
        <taxon>Bacteria</taxon>
        <taxon>Bacillati</taxon>
        <taxon>Actinomycetota</taxon>
        <taxon>Actinomycetes</taxon>
        <taxon>Streptosporangiales</taxon>
        <taxon>Streptosporangiaceae</taxon>
        <taxon>Sphaerisporangium</taxon>
    </lineage>
</organism>
<dbReference type="RefSeq" id="WP_262842699.1">
    <property type="nucleotide sequence ID" value="NZ_JANZYP010000013.1"/>
</dbReference>